<sequence>MMNSDDGKMNNHLQRITLIQSLNVSKLDDTHISFIEDLILKDLNTACIQNIYHMILPLALSWAEYDSPVKLKLLSCKILGESISNIDDSLVLQRHVLPITQYLLQDTEPQVRSSVCKQLPSLLCKVDQLSENLLLTSLLDAAQDSSANVRCAVLDVLIESEPYIYKGYIKDLILPTLKKLVESCFLPGQDEFLLHVCKLYSRLCNTYKEYMQLEEQAWFVSQFASLCQVDNEPMTSFLCSNLVPMMLFVESAPGLCQVLVSCVLALSTSPYVSVRQILSSTLFEIVKTCDVKSRRLLLEVLMVLLREKLEVFHSLIPHLYSLISSVLNSSDTTENYPSIDEKLIASLRCCEETVSKCYKWRLHVLLMQEIQKLVNFLSATTFMEHFQDILFLRIKKSRPIPSRLAASKTLLVLLTKLDNESLTSKCISRIHKDLYCSRSFYDRNLFVKICHQTIQMLSFEEFKKYFLPSLILLSGKYIDTRLNNKHRREGKSESRILNILK</sequence>
<dbReference type="PANTHER" id="PTHR21467">
    <property type="entry name" value="PROTEIN PHOSPHATASE 4 REGULATORY SUBUNIT 4 PPP4R4"/>
    <property type="match status" value="1"/>
</dbReference>
<dbReference type="InterPro" id="IPR039918">
    <property type="entry name" value="PPP4R4"/>
</dbReference>
<dbReference type="InterPro" id="IPR011989">
    <property type="entry name" value="ARM-like"/>
</dbReference>
<dbReference type="AlphaFoldDB" id="A0A8D8LJ43"/>
<dbReference type="Gene3D" id="1.25.10.10">
    <property type="entry name" value="Leucine-rich Repeat Variant"/>
    <property type="match status" value="1"/>
</dbReference>
<dbReference type="GO" id="GO:0019888">
    <property type="term" value="F:protein phosphatase regulator activity"/>
    <property type="evidence" value="ECO:0007669"/>
    <property type="project" value="TreeGrafter"/>
</dbReference>
<dbReference type="EMBL" id="HBUF01022173">
    <property type="protein sequence ID" value="CAG6611594.1"/>
    <property type="molecule type" value="Transcribed_RNA"/>
</dbReference>
<proteinExistence type="predicted"/>
<dbReference type="GO" id="GO:0008287">
    <property type="term" value="C:protein serine/threonine phosphatase complex"/>
    <property type="evidence" value="ECO:0007669"/>
    <property type="project" value="TreeGrafter"/>
</dbReference>
<dbReference type="PANTHER" id="PTHR21467:SF0">
    <property type="entry name" value="SERINE_THREONINE-PROTEIN PHOSPHATASE 4 REGULATORY SUBUNIT 4"/>
    <property type="match status" value="1"/>
</dbReference>
<accession>A0A8D8LJ43</accession>
<name>A0A8D8LJ43_9HEMI</name>
<dbReference type="SUPFAM" id="SSF48371">
    <property type="entry name" value="ARM repeat"/>
    <property type="match status" value="1"/>
</dbReference>
<protein>
    <submittedName>
        <fullName evidence="1">Serine/threonine-protein phosphatase 4 regulatory subunit 4</fullName>
    </submittedName>
</protein>
<dbReference type="InterPro" id="IPR016024">
    <property type="entry name" value="ARM-type_fold"/>
</dbReference>
<dbReference type="GO" id="GO:0005829">
    <property type="term" value="C:cytosol"/>
    <property type="evidence" value="ECO:0007669"/>
    <property type="project" value="TreeGrafter"/>
</dbReference>
<reference evidence="1" key="1">
    <citation type="submission" date="2021-05" db="EMBL/GenBank/DDBJ databases">
        <authorList>
            <person name="Alioto T."/>
            <person name="Alioto T."/>
            <person name="Gomez Garrido J."/>
        </authorList>
    </citation>
    <scope>NUCLEOTIDE SEQUENCE</scope>
</reference>
<organism evidence="1">
    <name type="scientific">Cacopsylla melanoneura</name>
    <dbReference type="NCBI Taxonomy" id="428564"/>
    <lineage>
        <taxon>Eukaryota</taxon>
        <taxon>Metazoa</taxon>
        <taxon>Ecdysozoa</taxon>
        <taxon>Arthropoda</taxon>
        <taxon>Hexapoda</taxon>
        <taxon>Insecta</taxon>
        <taxon>Pterygota</taxon>
        <taxon>Neoptera</taxon>
        <taxon>Paraneoptera</taxon>
        <taxon>Hemiptera</taxon>
        <taxon>Sternorrhyncha</taxon>
        <taxon>Psylloidea</taxon>
        <taxon>Psyllidae</taxon>
        <taxon>Psyllinae</taxon>
        <taxon>Cacopsylla</taxon>
    </lineage>
</organism>
<evidence type="ECO:0000313" key="1">
    <source>
        <dbReference type="EMBL" id="CAG6611594.1"/>
    </source>
</evidence>